<dbReference type="InterPro" id="IPR029069">
    <property type="entry name" value="HotDog_dom_sf"/>
</dbReference>
<proteinExistence type="inferred from homology"/>
<dbReference type="PIRSF" id="PIRSF003230">
    <property type="entry name" value="YbgC"/>
    <property type="match status" value="1"/>
</dbReference>
<dbReference type="eggNOG" id="COG0824">
    <property type="taxonomic scope" value="Bacteria"/>
</dbReference>
<gene>
    <name evidence="3" type="ordered locus">Sterm_2049</name>
</gene>
<dbReference type="InterPro" id="IPR006684">
    <property type="entry name" value="YbgC/YbaW"/>
</dbReference>
<dbReference type="STRING" id="526218.Sterm_2049"/>
<evidence type="ECO:0000313" key="3">
    <source>
        <dbReference type="EMBL" id="ACZ08904.1"/>
    </source>
</evidence>
<sequence>MKEKIVEHRVYYYDTDKMGVVYHSNYLKWMEVARTEFFRDILPYSTLEEMGVMLPVKTLNIEYFNSVKYDELIKIKIKLLEFSKIKIKFLYEIYDESFTQLKAKAETVNVFTDADGNLKRLSGEVRDLFGNYISVSSK</sequence>
<dbReference type="EMBL" id="CP001739">
    <property type="protein sequence ID" value="ACZ08904.1"/>
    <property type="molecule type" value="Genomic_DNA"/>
</dbReference>
<keyword evidence="4" id="KW-1185">Reference proteome</keyword>
<accession>D1AJL6</accession>
<keyword evidence="2" id="KW-0378">Hydrolase</keyword>
<dbReference type="NCBIfam" id="TIGR00051">
    <property type="entry name" value="YbgC/FadM family acyl-CoA thioesterase"/>
    <property type="match status" value="1"/>
</dbReference>
<dbReference type="PROSITE" id="PS01328">
    <property type="entry name" value="4HBCOA_THIOESTERASE"/>
    <property type="match status" value="1"/>
</dbReference>
<evidence type="ECO:0000313" key="4">
    <source>
        <dbReference type="Proteomes" id="UP000000845"/>
    </source>
</evidence>
<dbReference type="SUPFAM" id="SSF54637">
    <property type="entry name" value="Thioesterase/thiol ester dehydrase-isomerase"/>
    <property type="match status" value="1"/>
</dbReference>
<dbReference type="GO" id="GO:0047617">
    <property type="term" value="F:fatty acyl-CoA hydrolase activity"/>
    <property type="evidence" value="ECO:0007669"/>
    <property type="project" value="TreeGrafter"/>
</dbReference>
<name>D1AJL6_SEBTE</name>
<reference evidence="4" key="1">
    <citation type="submission" date="2009-09" db="EMBL/GenBank/DDBJ databases">
        <title>The complete chromosome of Sebaldella termitidis ATCC 33386.</title>
        <authorList>
            <consortium name="US DOE Joint Genome Institute (JGI-PGF)"/>
            <person name="Lucas S."/>
            <person name="Copeland A."/>
            <person name="Lapidus A."/>
            <person name="Glavina del Rio T."/>
            <person name="Dalin E."/>
            <person name="Tice H."/>
            <person name="Bruce D."/>
            <person name="Goodwin L."/>
            <person name="Pitluck S."/>
            <person name="Kyrpides N."/>
            <person name="Mavromatis K."/>
            <person name="Ivanova N."/>
            <person name="Mikhailova N."/>
            <person name="Sims D."/>
            <person name="Meincke L."/>
            <person name="Brettin T."/>
            <person name="Detter J.C."/>
            <person name="Han C."/>
            <person name="Larimer F."/>
            <person name="Land M."/>
            <person name="Hauser L."/>
            <person name="Markowitz V."/>
            <person name="Cheng J.F."/>
            <person name="Hugenholtz P."/>
            <person name="Woyke T."/>
            <person name="Wu D."/>
            <person name="Eisen J.A."/>
        </authorList>
    </citation>
    <scope>NUCLEOTIDE SEQUENCE [LARGE SCALE GENOMIC DNA]</scope>
    <source>
        <strain evidence="4">ATCC 33386 / NCTC 11300</strain>
    </source>
</reference>
<reference evidence="3 4" key="2">
    <citation type="journal article" date="2010" name="Stand. Genomic Sci.">
        <title>Complete genome sequence of Sebaldella termitidis type strain (NCTC 11300).</title>
        <authorList>
            <person name="Harmon-Smith M."/>
            <person name="Celia L."/>
            <person name="Chertkov O."/>
            <person name="Lapidus A."/>
            <person name="Copeland A."/>
            <person name="Glavina Del Rio T."/>
            <person name="Nolan M."/>
            <person name="Lucas S."/>
            <person name="Tice H."/>
            <person name="Cheng J.F."/>
            <person name="Han C."/>
            <person name="Detter J.C."/>
            <person name="Bruce D."/>
            <person name="Goodwin L."/>
            <person name="Pitluck S."/>
            <person name="Pati A."/>
            <person name="Liolios K."/>
            <person name="Ivanova N."/>
            <person name="Mavromatis K."/>
            <person name="Mikhailova N."/>
            <person name="Chen A."/>
            <person name="Palaniappan K."/>
            <person name="Land M."/>
            <person name="Hauser L."/>
            <person name="Chang Y.J."/>
            <person name="Jeffries C.D."/>
            <person name="Brettin T."/>
            <person name="Goker M."/>
            <person name="Beck B."/>
            <person name="Bristow J."/>
            <person name="Eisen J.A."/>
            <person name="Markowitz V."/>
            <person name="Hugenholtz P."/>
            <person name="Kyrpides N.C."/>
            <person name="Klenk H.P."/>
            <person name="Chen F."/>
        </authorList>
    </citation>
    <scope>NUCLEOTIDE SEQUENCE [LARGE SCALE GENOMIC DNA]</scope>
    <source>
        <strain evidence="4">ATCC 33386 / NCTC 11300</strain>
    </source>
</reference>
<dbReference type="CDD" id="cd00586">
    <property type="entry name" value="4HBT"/>
    <property type="match status" value="1"/>
</dbReference>
<dbReference type="RefSeq" id="WP_012861498.1">
    <property type="nucleotide sequence ID" value="NC_013517.1"/>
</dbReference>
<evidence type="ECO:0000256" key="1">
    <source>
        <dbReference type="ARBA" id="ARBA00005953"/>
    </source>
</evidence>
<dbReference type="Gene3D" id="3.10.129.10">
    <property type="entry name" value="Hotdog Thioesterase"/>
    <property type="match status" value="1"/>
</dbReference>
<dbReference type="InterPro" id="IPR050563">
    <property type="entry name" value="4-hydroxybenzoyl-CoA_TE"/>
</dbReference>
<dbReference type="Proteomes" id="UP000000845">
    <property type="component" value="Chromosome"/>
</dbReference>
<dbReference type="PANTHER" id="PTHR31793:SF27">
    <property type="entry name" value="NOVEL THIOESTERASE SUPERFAMILY DOMAIN AND SAPOSIN A-TYPE DOMAIN CONTAINING PROTEIN (0610012H03RIK)"/>
    <property type="match status" value="1"/>
</dbReference>
<evidence type="ECO:0000256" key="2">
    <source>
        <dbReference type="ARBA" id="ARBA00022801"/>
    </source>
</evidence>
<dbReference type="PANTHER" id="PTHR31793">
    <property type="entry name" value="4-HYDROXYBENZOYL-COA THIOESTERASE FAMILY MEMBER"/>
    <property type="match status" value="1"/>
</dbReference>
<organism evidence="3 4">
    <name type="scientific">Sebaldella termitidis (strain ATCC 33386 / NCTC 11300)</name>
    <dbReference type="NCBI Taxonomy" id="526218"/>
    <lineage>
        <taxon>Bacteria</taxon>
        <taxon>Fusobacteriati</taxon>
        <taxon>Fusobacteriota</taxon>
        <taxon>Fusobacteriia</taxon>
        <taxon>Fusobacteriales</taxon>
        <taxon>Leptotrichiaceae</taxon>
        <taxon>Sebaldella</taxon>
    </lineage>
</organism>
<dbReference type="Pfam" id="PF13279">
    <property type="entry name" value="4HBT_2"/>
    <property type="match status" value="1"/>
</dbReference>
<dbReference type="KEGG" id="str:Sterm_2049"/>
<comment type="similarity">
    <text evidence="1">Belongs to the 4-hydroxybenzoyl-CoA thioesterase family.</text>
</comment>
<protein>
    <submittedName>
        <fullName evidence="3">Thioesterase superfamily protein</fullName>
    </submittedName>
</protein>
<dbReference type="AlphaFoldDB" id="D1AJL6"/>
<dbReference type="HOGENOM" id="CLU_101141_3_3_0"/>
<dbReference type="InterPro" id="IPR008272">
    <property type="entry name" value="HB-CoA_thioesterase_AS"/>
</dbReference>